<dbReference type="Proteomes" id="UP000693981">
    <property type="component" value="Unassembled WGS sequence"/>
</dbReference>
<sequence length="323" mass="35559">MALHRKLRGSVDVPPQYIRIPTSSASQATGFSLHERQPRARRLYTQRYVTSDRSRKISSLQLRACFVLCVLLYFGAIYFADNIANLGRVVGSDQNNKNFFVHSLQPRGRGNVRVGRAVDVKRVDATAVPTKTEVAVADAMQHSPPSEILEAKPVSPQTEPDATTDTNNAEELRQEKVIVPPDDQIAQDGAREDRGSPVDRIEQKTAEGAAAISTAQADITSETFVRTVVPKYHRSRTEAQPTAARLRTDKEDGQTTIVAGPGSKKHIRGDMPKRQRMDAESGVASELEANEKNEGGWEQQQPDELERASNKPSALQPNKLSGI</sequence>
<accession>A0A8T1WHN1</accession>
<keyword evidence="2" id="KW-1133">Transmembrane helix</keyword>
<feature type="region of interest" description="Disordered" evidence="1">
    <location>
        <begin position="141"/>
        <end position="198"/>
    </location>
</feature>
<evidence type="ECO:0000313" key="3">
    <source>
        <dbReference type="EMBL" id="KAG7392038.1"/>
    </source>
</evidence>
<keyword evidence="4" id="KW-1185">Reference proteome</keyword>
<evidence type="ECO:0000313" key="4">
    <source>
        <dbReference type="Proteomes" id="UP000693981"/>
    </source>
</evidence>
<feature type="compositionally biased region" description="Polar residues" evidence="1">
    <location>
        <begin position="310"/>
        <end position="323"/>
    </location>
</feature>
<feature type="compositionally biased region" description="Basic and acidic residues" evidence="1">
    <location>
        <begin position="268"/>
        <end position="279"/>
    </location>
</feature>
<evidence type="ECO:0000256" key="1">
    <source>
        <dbReference type="SAM" id="MobiDB-lite"/>
    </source>
</evidence>
<feature type="compositionally biased region" description="Basic and acidic residues" evidence="1">
    <location>
        <begin position="189"/>
        <end position="198"/>
    </location>
</feature>
<keyword evidence="2" id="KW-0812">Transmembrane</keyword>
<dbReference type="AlphaFoldDB" id="A0A8T1WHN1"/>
<name>A0A8T1WHN1_9STRA</name>
<evidence type="ECO:0000256" key="2">
    <source>
        <dbReference type="SAM" id="Phobius"/>
    </source>
</evidence>
<dbReference type="OrthoDB" id="168427at2759"/>
<protein>
    <recommendedName>
        <fullName evidence="5">Transmembrane protein</fullName>
    </recommendedName>
</protein>
<feature type="transmembrane region" description="Helical" evidence="2">
    <location>
        <begin position="60"/>
        <end position="80"/>
    </location>
</feature>
<reference evidence="3" key="1">
    <citation type="submission" date="2021-02" db="EMBL/GenBank/DDBJ databases">
        <authorList>
            <person name="Palmer J.M."/>
        </authorList>
    </citation>
    <scope>NUCLEOTIDE SEQUENCE</scope>
    <source>
        <strain evidence="3">SCRP23</strain>
    </source>
</reference>
<feature type="region of interest" description="Disordered" evidence="1">
    <location>
        <begin position="233"/>
        <end position="323"/>
    </location>
</feature>
<feature type="compositionally biased region" description="Polar residues" evidence="1">
    <location>
        <begin position="155"/>
        <end position="169"/>
    </location>
</feature>
<dbReference type="EMBL" id="JAGDFL010000346">
    <property type="protein sequence ID" value="KAG7392038.1"/>
    <property type="molecule type" value="Genomic_DNA"/>
</dbReference>
<organism evidence="3 4">
    <name type="scientific">Phytophthora boehmeriae</name>
    <dbReference type="NCBI Taxonomy" id="109152"/>
    <lineage>
        <taxon>Eukaryota</taxon>
        <taxon>Sar</taxon>
        <taxon>Stramenopiles</taxon>
        <taxon>Oomycota</taxon>
        <taxon>Peronosporomycetes</taxon>
        <taxon>Peronosporales</taxon>
        <taxon>Peronosporaceae</taxon>
        <taxon>Phytophthora</taxon>
    </lineage>
</organism>
<proteinExistence type="predicted"/>
<comment type="caution">
    <text evidence="3">The sequence shown here is derived from an EMBL/GenBank/DDBJ whole genome shotgun (WGS) entry which is preliminary data.</text>
</comment>
<evidence type="ECO:0008006" key="5">
    <source>
        <dbReference type="Google" id="ProtNLM"/>
    </source>
</evidence>
<gene>
    <name evidence="3" type="ORF">PHYBOEH_006514</name>
</gene>
<keyword evidence="2" id="KW-0472">Membrane</keyword>